<feature type="chain" id="PRO_5012815402" evidence="2">
    <location>
        <begin position="16"/>
        <end position="267"/>
    </location>
</feature>
<keyword evidence="4" id="KW-1185">Reference proteome</keyword>
<dbReference type="AlphaFoldDB" id="A0A1L9V8C8"/>
<gene>
    <name evidence="3" type="ORF">ASPGLDRAFT_877286</name>
</gene>
<name>A0A1L9V8C8_ASPGL</name>
<feature type="transmembrane region" description="Helical" evidence="1">
    <location>
        <begin position="113"/>
        <end position="131"/>
    </location>
</feature>
<feature type="transmembrane region" description="Helical" evidence="1">
    <location>
        <begin position="200"/>
        <end position="219"/>
    </location>
</feature>
<dbReference type="Proteomes" id="UP000184300">
    <property type="component" value="Unassembled WGS sequence"/>
</dbReference>
<accession>A0A1L9V8C8</accession>
<dbReference type="GeneID" id="34466690"/>
<organism evidence="3 4">
    <name type="scientific">Aspergillus glaucus CBS 516.65</name>
    <dbReference type="NCBI Taxonomy" id="1160497"/>
    <lineage>
        <taxon>Eukaryota</taxon>
        <taxon>Fungi</taxon>
        <taxon>Dikarya</taxon>
        <taxon>Ascomycota</taxon>
        <taxon>Pezizomycotina</taxon>
        <taxon>Eurotiomycetes</taxon>
        <taxon>Eurotiomycetidae</taxon>
        <taxon>Eurotiales</taxon>
        <taxon>Aspergillaceae</taxon>
        <taxon>Aspergillus</taxon>
        <taxon>Aspergillus subgen. Aspergillus</taxon>
    </lineage>
</organism>
<evidence type="ECO:0000313" key="3">
    <source>
        <dbReference type="EMBL" id="OJJ80153.1"/>
    </source>
</evidence>
<evidence type="ECO:0000256" key="1">
    <source>
        <dbReference type="SAM" id="Phobius"/>
    </source>
</evidence>
<proteinExistence type="predicted"/>
<feature type="transmembrane region" description="Helical" evidence="1">
    <location>
        <begin position="226"/>
        <end position="250"/>
    </location>
</feature>
<feature type="signal peptide" evidence="2">
    <location>
        <begin position="1"/>
        <end position="15"/>
    </location>
</feature>
<evidence type="ECO:0000256" key="2">
    <source>
        <dbReference type="SAM" id="SignalP"/>
    </source>
</evidence>
<feature type="transmembrane region" description="Helical" evidence="1">
    <location>
        <begin position="143"/>
        <end position="163"/>
    </location>
</feature>
<evidence type="ECO:0000313" key="4">
    <source>
        <dbReference type="Proteomes" id="UP000184300"/>
    </source>
</evidence>
<keyword evidence="1" id="KW-1133">Transmembrane helix</keyword>
<keyword evidence="1" id="KW-0472">Membrane</keyword>
<dbReference type="RefSeq" id="XP_022396851.1">
    <property type="nucleotide sequence ID" value="XM_022550430.1"/>
</dbReference>
<dbReference type="STRING" id="1160497.A0A1L9V8C8"/>
<sequence>MMLLVPLLLIAEGCSDIAHKSSTKSNANDASYTSLTPQTTSQEHFELSSVSSDSAFQDPRYDRAGQNSIVPSQTIVIPGLPLPMQSSAKPLFIRTLDLCQRVFQSEPWYLDNMLFAMATMVGMACFLFTGNGQSSGTLSGLDLAIYLIPLSFGFLLCLILIPLCRILDGLEPKQLTERHPLSFVRLAIDPGKPYRILRTVYFASCPITAIVSIAIFSLLRITPKMVIYILFGWCGLTLAFIFAASLMVPISICRQLYSRKAVEVSWA</sequence>
<dbReference type="EMBL" id="KV878912">
    <property type="protein sequence ID" value="OJJ80153.1"/>
    <property type="molecule type" value="Genomic_DNA"/>
</dbReference>
<dbReference type="OrthoDB" id="10542577at2759"/>
<protein>
    <submittedName>
        <fullName evidence="3">Uncharacterized protein</fullName>
    </submittedName>
</protein>
<keyword evidence="2" id="KW-0732">Signal</keyword>
<keyword evidence="1" id="KW-0812">Transmembrane</keyword>
<reference evidence="4" key="1">
    <citation type="journal article" date="2017" name="Genome Biol.">
        <title>Comparative genomics reveals high biological diversity and specific adaptations in the industrially and medically important fungal genus Aspergillus.</title>
        <authorList>
            <person name="de Vries R.P."/>
            <person name="Riley R."/>
            <person name="Wiebenga A."/>
            <person name="Aguilar-Osorio G."/>
            <person name="Amillis S."/>
            <person name="Uchima C.A."/>
            <person name="Anderluh G."/>
            <person name="Asadollahi M."/>
            <person name="Askin M."/>
            <person name="Barry K."/>
            <person name="Battaglia E."/>
            <person name="Bayram O."/>
            <person name="Benocci T."/>
            <person name="Braus-Stromeyer S.A."/>
            <person name="Caldana C."/>
            <person name="Canovas D."/>
            <person name="Cerqueira G.C."/>
            <person name="Chen F."/>
            <person name="Chen W."/>
            <person name="Choi C."/>
            <person name="Clum A."/>
            <person name="Dos Santos R.A."/>
            <person name="Damasio A.R."/>
            <person name="Diallinas G."/>
            <person name="Emri T."/>
            <person name="Fekete E."/>
            <person name="Flipphi M."/>
            <person name="Freyberg S."/>
            <person name="Gallo A."/>
            <person name="Gournas C."/>
            <person name="Habgood R."/>
            <person name="Hainaut M."/>
            <person name="Harispe M.L."/>
            <person name="Henrissat B."/>
            <person name="Hilden K.S."/>
            <person name="Hope R."/>
            <person name="Hossain A."/>
            <person name="Karabika E."/>
            <person name="Karaffa L."/>
            <person name="Karanyi Z."/>
            <person name="Krasevec N."/>
            <person name="Kuo A."/>
            <person name="Kusch H."/>
            <person name="LaButti K."/>
            <person name="Lagendijk E.L."/>
            <person name="Lapidus A."/>
            <person name="Levasseur A."/>
            <person name="Lindquist E."/>
            <person name="Lipzen A."/>
            <person name="Logrieco A.F."/>
            <person name="MacCabe A."/>
            <person name="Maekelae M.R."/>
            <person name="Malavazi I."/>
            <person name="Melin P."/>
            <person name="Meyer V."/>
            <person name="Mielnichuk N."/>
            <person name="Miskei M."/>
            <person name="Molnar A.P."/>
            <person name="Mule G."/>
            <person name="Ngan C.Y."/>
            <person name="Orejas M."/>
            <person name="Orosz E."/>
            <person name="Ouedraogo J.P."/>
            <person name="Overkamp K.M."/>
            <person name="Park H.-S."/>
            <person name="Perrone G."/>
            <person name="Piumi F."/>
            <person name="Punt P.J."/>
            <person name="Ram A.F."/>
            <person name="Ramon A."/>
            <person name="Rauscher S."/>
            <person name="Record E."/>
            <person name="Riano-Pachon D.M."/>
            <person name="Robert V."/>
            <person name="Roehrig J."/>
            <person name="Ruller R."/>
            <person name="Salamov A."/>
            <person name="Salih N.S."/>
            <person name="Samson R.A."/>
            <person name="Sandor E."/>
            <person name="Sanguinetti M."/>
            <person name="Schuetze T."/>
            <person name="Sepcic K."/>
            <person name="Shelest E."/>
            <person name="Sherlock G."/>
            <person name="Sophianopoulou V."/>
            <person name="Squina F.M."/>
            <person name="Sun H."/>
            <person name="Susca A."/>
            <person name="Todd R.B."/>
            <person name="Tsang A."/>
            <person name="Unkles S.E."/>
            <person name="van de Wiele N."/>
            <person name="van Rossen-Uffink D."/>
            <person name="Oliveira J.V."/>
            <person name="Vesth T.C."/>
            <person name="Visser J."/>
            <person name="Yu J.-H."/>
            <person name="Zhou M."/>
            <person name="Andersen M.R."/>
            <person name="Archer D.B."/>
            <person name="Baker S.E."/>
            <person name="Benoit I."/>
            <person name="Brakhage A.A."/>
            <person name="Braus G.H."/>
            <person name="Fischer R."/>
            <person name="Frisvad J.C."/>
            <person name="Goldman G.H."/>
            <person name="Houbraken J."/>
            <person name="Oakley B."/>
            <person name="Pocsi I."/>
            <person name="Scazzocchio C."/>
            <person name="Seiboth B."/>
            <person name="vanKuyk P.A."/>
            <person name="Wortman J."/>
            <person name="Dyer P.S."/>
            <person name="Grigoriev I.V."/>
        </authorList>
    </citation>
    <scope>NUCLEOTIDE SEQUENCE [LARGE SCALE GENOMIC DNA]</scope>
    <source>
        <strain evidence="4">CBS 516.65</strain>
    </source>
</reference>
<dbReference type="VEuPathDB" id="FungiDB:ASPGLDRAFT_877286"/>